<keyword evidence="4" id="KW-0812">Transmembrane</keyword>
<dbReference type="InterPro" id="IPR005336">
    <property type="entry name" value="MPC"/>
</dbReference>
<dbReference type="Pfam" id="PF03650">
    <property type="entry name" value="MPC"/>
    <property type="match status" value="1"/>
</dbReference>
<evidence type="ECO:0000256" key="7">
    <source>
        <dbReference type="ARBA" id="ARBA00023128"/>
    </source>
</evidence>
<comment type="subcellular location">
    <subcellularLocation>
        <location evidence="1 9">Mitochondrion inner membrane</location>
        <topology evidence="1 9">Multi-pass membrane protein</topology>
    </subcellularLocation>
</comment>
<proteinExistence type="inferred from homology"/>
<accession>A0ABN7T831</accession>
<evidence type="ECO:0000256" key="5">
    <source>
        <dbReference type="ARBA" id="ARBA00022792"/>
    </source>
</evidence>
<dbReference type="PANTHER" id="PTHR14154">
    <property type="entry name" value="UPF0041 BRAIN PROTEIN 44-RELATED"/>
    <property type="match status" value="1"/>
</dbReference>
<sequence length="133" mass="15487">MRQFFNRGFNGFRNQFRAGRRFNAEQADNSFKAWRDYFFSTHFWGPAANWGIPIAAIADCQKSPEIISPNMTASLILYSVLFSRFAWMVQPRNMLLLACHLTNTAAQCTQMFRYYNYEYNGGKQQLAKKSALK</sequence>
<keyword evidence="8" id="KW-0472">Membrane</keyword>
<keyword evidence="7 9" id="KW-0496">Mitochondrion</keyword>
<evidence type="ECO:0000256" key="6">
    <source>
        <dbReference type="ARBA" id="ARBA00022989"/>
    </source>
</evidence>
<dbReference type="EMBL" id="OU015567">
    <property type="protein sequence ID" value="CAG5111527.1"/>
    <property type="molecule type" value="Genomic_DNA"/>
</dbReference>
<keyword evidence="5 9" id="KW-0999">Mitochondrion inner membrane</keyword>
<comment type="similarity">
    <text evidence="2 9">Belongs to the mitochondrial pyruvate carrier (MPC) (TC 2.A.105) family.</text>
</comment>
<evidence type="ECO:0000256" key="8">
    <source>
        <dbReference type="ARBA" id="ARBA00023136"/>
    </source>
</evidence>
<dbReference type="Proteomes" id="UP001158576">
    <property type="component" value="Chromosome 2"/>
</dbReference>
<reference evidence="10 11" key="1">
    <citation type="submission" date="2021-04" db="EMBL/GenBank/DDBJ databases">
        <authorList>
            <person name="Bliznina A."/>
        </authorList>
    </citation>
    <scope>NUCLEOTIDE SEQUENCE [LARGE SCALE GENOMIC DNA]</scope>
</reference>
<keyword evidence="3 9" id="KW-0813">Transport</keyword>
<evidence type="ECO:0000313" key="10">
    <source>
        <dbReference type="EMBL" id="CAG5111527.1"/>
    </source>
</evidence>
<protein>
    <recommendedName>
        <fullName evidence="9">Mitochondrial pyruvate carrier</fullName>
    </recommendedName>
</protein>
<organism evidence="10 11">
    <name type="scientific">Oikopleura dioica</name>
    <name type="common">Tunicate</name>
    <dbReference type="NCBI Taxonomy" id="34765"/>
    <lineage>
        <taxon>Eukaryota</taxon>
        <taxon>Metazoa</taxon>
        <taxon>Chordata</taxon>
        <taxon>Tunicata</taxon>
        <taxon>Appendicularia</taxon>
        <taxon>Copelata</taxon>
        <taxon>Oikopleuridae</taxon>
        <taxon>Oikopleura</taxon>
    </lineage>
</organism>
<evidence type="ECO:0000256" key="2">
    <source>
        <dbReference type="ARBA" id="ARBA00006416"/>
    </source>
</evidence>
<evidence type="ECO:0000256" key="9">
    <source>
        <dbReference type="RuleBase" id="RU363100"/>
    </source>
</evidence>
<keyword evidence="11" id="KW-1185">Reference proteome</keyword>
<evidence type="ECO:0000313" key="11">
    <source>
        <dbReference type="Proteomes" id="UP001158576"/>
    </source>
</evidence>
<name>A0ABN7T831_OIKDI</name>
<evidence type="ECO:0000256" key="1">
    <source>
        <dbReference type="ARBA" id="ARBA00004448"/>
    </source>
</evidence>
<evidence type="ECO:0000256" key="3">
    <source>
        <dbReference type="ARBA" id="ARBA00022448"/>
    </source>
</evidence>
<keyword evidence="6" id="KW-1133">Transmembrane helix</keyword>
<comment type="function">
    <text evidence="9">Mediates the uptake of pyruvate into mitochondria.</text>
</comment>
<evidence type="ECO:0000256" key="4">
    <source>
        <dbReference type="ARBA" id="ARBA00022692"/>
    </source>
</evidence>
<gene>
    <name evidence="10" type="ORF">OKIOD_LOCUS14593</name>
</gene>